<dbReference type="InterPro" id="IPR027417">
    <property type="entry name" value="P-loop_NTPase"/>
</dbReference>
<accession>A0A1G9Y1D8</accession>
<reference evidence="12 13" key="1">
    <citation type="submission" date="2016-10" db="EMBL/GenBank/DDBJ databases">
        <authorList>
            <person name="de Groot N.N."/>
        </authorList>
    </citation>
    <scope>NUCLEOTIDE SEQUENCE [LARGE SCALE GENOMIC DNA]</scope>
    <source>
        <strain evidence="12 13">DSM 16981</strain>
    </source>
</reference>
<comment type="function">
    <text evidence="10">Necessary for normal cell division and for the maintenance of normal septation.</text>
</comment>
<dbReference type="NCBIfam" id="TIGR03598">
    <property type="entry name" value="GTPase_YsxC"/>
    <property type="match status" value="1"/>
</dbReference>
<dbReference type="EMBL" id="FNHQ01000020">
    <property type="protein sequence ID" value="SDN02451.1"/>
    <property type="molecule type" value="Genomic_DNA"/>
</dbReference>
<comment type="cofactor">
    <cofactor evidence="1">
        <name>Mg(2+)</name>
        <dbReference type="ChEBI" id="CHEBI:18420"/>
    </cofactor>
</comment>
<evidence type="ECO:0000256" key="5">
    <source>
        <dbReference type="ARBA" id="ARBA00022741"/>
    </source>
</evidence>
<evidence type="ECO:0000256" key="1">
    <source>
        <dbReference type="ARBA" id="ARBA00001946"/>
    </source>
</evidence>
<feature type="domain" description="EngB-type G" evidence="11">
    <location>
        <begin position="29"/>
        <end position="209"/>
    </location>
</feature>
<dbReference type="GO" id="GO:0046872">
    <property type="term" value="F:metal ion binding"/>
    <property type="evidence" value="ECO:0007669"/>
    <property type="project" value="UniProtKB-KW"/>
</dbReference>
<dbReference type="Proteomes" id="UP000199309">
    <property type="component" value="Unassembled WGS sequence"/>
</dbReference>
<keyword evidence="13" id="KW-1185">Reference proteome</keyword>
<dbReference type="AlphaFoldDB" id="A0A1G9Y1D8"/>
<keyword evidence="8 10" id="KW-0717">Septation</keyword>
<evidence type="ECO:0000256" key="10">
    <source>
        <dbReference type="HAMAP-Rule" id="MF_00321"/>
    </source>
</evidence>
<evidence type="ECO:0000256" key="7">
    <source>
        <dbReference type="ARBA" id="ARBA00023134"/>
    </source>
</evidence>
<dbReference type="InterPro" id="IPR006073">
    <property type="entry name" value="GTP-bd"/>
</dbReference>
<dbReference type="HAMAP" id="MF_00321">
    <property type="entry name" value="GTPase_EngB"/>
    <property type="match status" value="1"/>
</dbReference>
<keyword evidence="6" id="KW-0460">Magnesium</keyword>
<keyword evidence="7 10" id="KW-0342">GTP-binding</keyword>
<comment type="similarity">
    <text evidence="2 10">Belongs to the TRAFAC class TrmE-Era-EngA-EngB-Septin-like GTPase superfamily. EngB GTPase family.</text>
</comment>
<dbReference type="GO" id="GO:0005525">
    <property type="term" value="F:GTP binding"/>
    <property type="evidence" value="ECO:0007669"/>
    <property type="project" value="UniProtKB-UniRule"/>
</dbReference>
<dbReference type="STRING" id="349095.SAMN05660299_01964"/>
<evidence type="ECO:0000256" key="8">
    <source>
        <dbReference type="ARBA" id="ARBA00023210"/>
    </source>
</evidence>
<evidence type="ECO:0000313" key="13">
    <source>
        <dbReference type="Proteomes" id="UP000199309"/>
    </source>
</evidence>
<keyword evidence="5 10" id="KW-0547">Nucleotide-binding</keyword>
<dbReference type="PANTHER" id="PTHR11649">
    <property type="entry name" value="MSS1/TRME-RELATED GTP-BINDING PROTEIN"/>
    <property type="match status" value="1"/>
</dbReference>
<proteinExistence type="inferred from homology"/>
<evidence type="ECO:0000256" key="2">
    <source>
        <dbReference type="ARBA" id="ARBA00009638"/>
    </source>
</evidence>
<dbReference type="Gene3D" id="3.40.50.300">
    <property type="entry name" value="P-loop containing nucleotide triphosphate hydrolases"/>
    <property type="match status" value="1"/>
</dbReference>
<evidence type="ECO:0000256" key="9">
    <source>
        <dbReference type="ARBA" id="ARBA00023306"/>
    </source>
</evidence>
<keyword evidence="4" id="KW-0479">Metal-binding</keyword>
<evidence type="ECO:0000256" key="4">
    <source>
        <dbReference type="ARBA" id="ARBA00022723"/>
    </source>
</evidence>
<keyword evidence="9 10" id="KW-0131">Cell cycle</keyword>
<dbReference type="PANTHER" id="PTHR11649:SF13">
    <property type="entry name" value="ENGB-TYPE G DOMAIN-CONTAINING PROTEIN"/>
    <property type="match status" value="1"/>
</dbReference>
<evidence type="ECO:0000259" key="11">
    <source>
        <dbReference type="PROSITE" id="PS51706"/>
    </source>
</evidence>
<dbReference type="Pfam" id="PF01926">
    <property type="entry name" value="MMR_HSR1"/>
    <property type="match status" value="1"/>
</dbReference>
<gene>
    <name evidence="10" type="primary">engB</name>
    <name evidence="12" type="ORF">SAMN05660299_01964</name>
</gene>
<dbReference type="InterPro" id="IPR030393">
    <property type="entry name" value="G_ENGB_dom"/>
</dbReference>
<protein>
    <recommendedName>
        <fullName evidence="10">Probable GTP-binding protein EngB</fullName>
    </recommendedName>
</protein>
<name>A0A1G9Y1D8_9FIRM</name>
<dbReference type="PROSITE" id="PS51706">
    <property type="entry name" value="G_ENGB"/>
    <property type="match status" value="1"/>
</dbReference>
<evidence type="ECO:0000313" key="12">
    <source>
        <dbReference type="EMBL" id="SDN02451.1"/>
    </source>
</evidence>
<keyword evidence="3 10" id="KW-0132">Cell division</keyword>
<dbReference type="GO" id="GO:0000917">
    <property type="term" value="P:division septum assembly"/>
    <property type="evidence" value="ECO:0007669"/>
    <property type="project" value="UniProtKB-KW"/>
</dbReference>
<dbReference type="RefSeq" id="WP_425433754.1">
    <property type="nucleotide sequence ID" value="NZ_FNHQ01000020.1"/>
</dbReference>
<dbReference type="InterPro" id="IPR019987">
    <property type="entry name" value="GTP-bd_ribosome_bio_YsxC"/>
</dbReference>
<dbReference type="CDD" id="cd01876">
    <property type="entry name" value="YihA_EngB"/>
    <property type="match status" value="1"/>
</dbReference>
<evidence type="ECO:0000256" key="6">
    <source>
        <dbReference type="ARBA" id="ARBA00022842"/>
    </source>
</evidence>
<evidence type="ECO:0000256" key="3">
    <source>
        <dbReference type="ARBA" id="ARBA00022618"/>
    </source>
</evidence>
<organism evidence="12 13">
    <name type="scientific">Megasphaera paucivorans</name>
    <dbReference type="NCBI Taxonomy" id="349095"/>
    <lineage>
        <taxon>Bacteria</taxon>
        <taxon>Bacillati</taxon>
        <taxon>Bacillota</taxon>
        <taxon>Negativicutes</taxon>
        <taxon>Veillonellales</taxon>
        <taxon>Veillonellaceae</taxon>
        <taxon>Megasphaera</taxon>
    </lineage>
</organism>
<sequence length="209" mass="23680">MMTESKDLQIIKAEYTASAVRRDQYPESELMEIAFLGRSNVGKSSLINSLCNYRGLARVSGEPGKTQTVNFYTVLLREKQGEESERFPLFFVDLPGYGFAKTGGANRNMWSTFIGEYVEQSPRLTLLCLLMDLRHPGLAIDQKAYEWMRSHGVPLQIIGTKADKLKTAERKRNLAKLDQLFPGTFPAVAYSSLKNDGRDILLNRFRSMI</sequence>
<dbReference type="SUPFAM" id="SSF52540">
    <property type="entry name" value="P-loop containing nucleoside triphosphate hydrolases"/>
    <property type="match status" value="1"/>
</dbReference>